<dbReference type="Proteomes" id="UP000266273">
    <property type="component" value="Unassembled WGS sequence"/>
</dbReference>
<feature type="repeat" description="TPR" evidence="2">
    <location>
        <begin position="638"/>
        <end position="671"/>
    </location>
</feature>
<dbReference type="Gene3D" id="3.90.10.10">
    <property type="entry name" value="Cytochrome C3"/>
    <property type="match status" value="1"/>
</dbReference>
<sequence length="718" mass="78102">MIRSCIFPAVLSALAVLATGLSLSGAPPAPHYVGSQACVGCHADAAKAWEKSHHALAWTKANQTTVLGDFDGARFAQDGVWTQFNIEDGQHVIATEGPEGKERAYPVKGVAGIEPLQQYLLETAPGRLQAFDIAWDTEKKHWYHLYPGQDLKPGDGLHWTGPYKTWNARCADCHATGYEKNYDPKARRYTSTQAEIGVGCEACHGPGAAHLAWAEAPSRQPVGPGLTDKGFTIGFDPDSAETEIQQCAACHSRREPLGDASPVPGTPFHDAYNLALLREGLYHADGAILDEVFVYGSFLQSKMYEKGVRCSDCHEPHSAELKLEGNAICTQCHSPAGNPRFPSLRKAEYSDPAHHFHEPGAPGAQCRSCHMIERVYMGIDGRRDHSFRVPRPDLSVKIGTPNACTDCHADKGAEWAAAKVAQWFPDGRSGTPHYGETLHAGRTNTSPETRDKLLALARDTSEPAIVRATALDLLRRMVDASVLDETVPLLRDDSPLLRAAALRLFQAAPAERRLQAAAGLLDDPVRSVRLEAAKLLIGQPLGALSAAQRQAAQAVLADYQRTLFARADYPETQMQIAGVAMTLRNFGAAQGALKEALRMDPQLADAWLTLSRIQAALGQRDEALKTLERASRNVPDNGDIFHLLGALYAQQQAHQKAIEALERSLALAGSSPERLEMLALENLFAGNRGKAREYAGRLRDSYPGHQPSAPIRRLLKPN</sequence>
<feature type="signal peptide" evidence="3">
    <location>
        <begin position="1"/>
        <end position="18"/>
    </location>
</feature>
<keyword evidence="1 3" id="KW-0732">Signal</keyword>
<dbReference type="GO" id="GO:0016491">
    <property type="term" value="F:oxidoreductase activity"/>
    <property type="evidence" value="ECO:0007669"/>
    <property type="project" value="TreeGrafter"/>
</dbReference>
<dbReference type="Pfam" id="PF14559">
    <property type="entry name" value="TPR_19"/>
    <property type="match status" value="1"/>
</dbReference>
<dbReference type="SUPFAM" id="SSF48695">
    <property type="entry name" value="Multiheme cytochromes"/>
    <property type="match status" value="1"/>
</dbReference>
<dbReference type="InterPro" id="IPR016024">
    <property type="entry name" value="ARM-type_fold"/>
</dbReference>
<protein>
    <submittedName>
        <fullName evidence="6">Cytochrome c554/c'-like protein</fullName>
    </submittedName>
</protein>
<dbReference type="InterPro" id="IPR036280">
    <property type="entry name" value="Multihaem_cyt_sf"/>
</dbReference>
<dbReference type="PANTHER" id="PTHR35038:SF8">
    <property type="entry name" value="C-TYPE POLYHEME CYTOCHROME OMCC"/>
    <property type="match status" value="1"/>
</dbReference>
<evidence type="ECO:0000259" key="5">
    <source>
        <dbReference type="Pfam" id="PF13435"/>
    </source>
</evidence>
<dbReference type="InterPro" id="IPR011989">
    <property type="entry name" value="ARM-like"/>
</dbReference>
<dbReference type="SUPFAM" id="SSF48452">
    <property type="entry name" value="TPR-like"/>
    <property type="match status" value="1"/>
</dbReference>
<evidence type="ECO:0000313" key="7">
    <source>
        <dbReference type="Proteomes" id="UP000266273"/>
    </source>
</evidence>
<dbReference type="InterPro" id="IPR023155">
    <property type="entry name" value="Cyt_c-552/4"/>
</dbReference>
<dbReference type="SUPFAM" id="SSF48371">
    <property type="entry name" value="ARM repeat"/>
    <property type="match status" value="1"/>
</dbReference>
<dbReference type="EMBL" id="QXDF01000005">
    <property type="protein sequence ID" value="RIA45419.1"/>
    <property type="molecule type" value="Genomic_DNA"/>
</dbReference>
<feature type="domain" description="Cytochrome c-552/4" evidence="5">
    <location>
        <begin position="166"/>
        <end position="205"/>
    </location>
</feature>
<dbReference type="Gene3D" id="1.10.1130.10">
    <property type="entry name" value="Flavocytochrome C3, Chain A"/>
    <property type="match status" value="2"/>
</dbReference>
<feature type="domain" description="Doubled CXXCH motif" evidence="4">
    <location>
        <begin position="307"/>
        <end position="335"/>
    </location>
</feature>
<feature type="chain" id="PRO_5017349911" evidence="3">
    <location>
        <begin position="19"/>
        <end position="718"/>
    </location>
</feature>
<keyword evidence="2" id="KW-0802">TPR repeat</keyword>
<dbReference type="InterPro" id="IPR019734">
    <property type="entry name" value="TPR_rpt"/>
</dbReference>
<dbReference type="AlphaFoldDB" id="A0A397PBW1"/>
<organism evidence="6 7">
    <name type="scientific">Dichotomicrobium thermohalophilum</name>
    <dbReference type="NCBI Taxonomy" id="933063"/>
    <lineage>
        <taxon>Bacteria</taxon>
        <taxon>Pseudomonadati</taxon>
        <taxon>Pseudomonadota</taxon>
        <taxon>Alphaproteobacteria</taxon>
        <taxon>Hyphomicrobiales</taxon>
        <taxon>Hyphomicrobiaceae</taxon>
        <taxon>Dichotomicrobium</taxon>
    </lineage>
</organism>
<evidence type="ECO:0000256" key="2">
    <source>
        <dbReference type="PROSITE-ProRule" id="PRU00339"/>
    </source>
</evidence>
<evidence type="ECO:0000313" key="6">
    <source>
        <dbReference type="EMBL" id="RIA45419.1"/>
    </source>
</evidence>
<gene>
    <name evidence="6" type="ORF">BXY53_2706</name>
</gene>
<dbReference type="Pfam" id="PF13435">
    <property type="entry name" value="Cytochrome_C554"/>
    <property type="match status" value="2"/>
</dbReference>
<evidence type="ECO:0000256" key="3">
    <source>
        <dbReference type="SAM" id="SignalP"/>
    </source>
</evidence>
<keyword evidence="7" id="KW-1185">Reference proteome</keyword>
<dbReference type="PANTHER" id="PTHR35038">
    <property type="entry name" value="DISSIMILATORY SULFITE REDUCTASE SIRA"/>
    <property type="match status" value="1"/>
</dbReference>
<dbReference type="InterPro" id="IPR051829">
    <property type="entry name" value="Multiheme_Cytochr_ET"/>
</dbReference>
<dbReference type="Gene3D" id="1.25.10.10">
    <property type="entry name" value="Leucine-rich Repeat Variant"/>
    <property type="match status" value="1"/>
</dbReference>
<feature type="domain" description="Cytochrome c-552/4" evidence="5">
    <location>
        <begin position="37"/>
        <end position="63"/>
    </location>
</feature>
<name>A0A397PBW1_9HYPH</name>
<evidence type="ECO:0000256" key="1">
    <source>
        <dbReference type="ARBA" id="ARBA00022729"/>
    </source>
</evidence>
<feature type="repeat" description="TPR" evidence="2">
    <location>
        <begin position="604"/>
        <end position="637"/>
    </location>
</feature>
<dbReference type="Pfam" id="PF09699">
    <property type="entry name" value="Paired_CXXCH_1"/>
    <property type="match status" value="1"/>
</dbReference>
<reference evidence="6 7" key="1">
    <citation type="submission" date="2018-08" db="EMBL/GenBank/DDBJ databases">
        <title>Genomic Encyclopedia of Archaeal and Bacterial Type Strains, Phase II (KMG-II): from individual species to whole genera.</title>
        <authorList>
            <person name="Goeker M."/>
        </authorList>
    </citation>
    <scope>NUCLEOTIDE SEQUENCE [LARGE SCALE GENOMIC DNA]</scope>
    <source>
        <strain evidence="6 7">DSM 5002</strain>
    </source>
</reference>
<dbReference type="Gene3D" id="1.25.40.10">
    <property type="entry name" value="Tetratricopeptide repeat domain"/>
    <property type="match status" value="1"/>
</dbReference>
<dbReference type="InterPro" id="IPR011990">
    <property type="entry name" value="TPR-like_helical_dom_sf"/>
</dbReference>
<dbReference type="RefSeq" id="WP_119062507.1">
    <property type="nucleotide sequence ID" value="NZ_QXDF01000005.1"/>
</dbReference>
<dbReference type="CDD" id="cd08168">
    <property type="entry name" value="Cytochrom_C3"/>
    <property type="match status" value="1"/>
</dbReference>
<comment type="caution">
    <text evidence="6">The sequence shown here is derived from an EMBL/GenBank/DDBJ whole genome shotgun (WGS) entry which is preliminary data.</text>
</comment>
<dbReference type="PROSITE" id="PS50005">
    <property type="entry name" value="TPR"/>
    <property type="match status" value="2"/>
</dbReference>
<evidence type="ECO:0000259" key="4">
    <source>
        <dbReference type="Pfam" id="PF09699"/>
    </source>
</evidence>
<accession>A0A397PBW1</accession>
<dbReference type="InterPro" id="IPR010177">
    <property type="entry name" value="Paired_CXXCH_1"/>
</dbReference>
<dbReference type="OrthoDB" id="9814800at2"/>
<dbReference type="SMART" id="SM00028">
    <property type="entry name" value="TPR"/>
    <property type="match status" value="3"/>
</dbReference>
<proteinExistence type="predicted"/>